<name>A0A645CL17_9ZZZZ</name>
<feature type="transmembrane region" description="Helical" evidence="1">
    <location>
        <begin position="46"/>
        <end position="66"/>
    </location>
</feature>
<reference evidence="2" key="1">
    <citation type="submission" date="2019-08" db="EMBL/GenBank/DDBJ databases">
        <authorList>
            <person name="Kucharzyk K."/>
            <person name="Murdoch R.W."/>
            <person name="Higgins S."/>
            <person name="Loffler F."/>
        </authorList>
    </citation>
    <scope>NUCLEOTIDE SEQUENCE</scope>
</reference>
<evidence type="ECO:0000313" key="2">
    <source>
        <dbReference type="EMBL" id="MPM77656.1"/>
    </source>
</evidence>
<dbReference type="EMBL" id="VSSQ01028086">
    <property type="protein sequence ID" value="MPM77656.1"/>
    <property type="molecule type" value="Genomic_DNA"/>
</dbReference>
<keyword evidence="1" id="KW-0812">Transmembrane</keyword>
<keyword evidence="1" id="KW-0472">Membrane</keyword>
<feature type="transmembrane region" description="Helical" evidence="1">
    <location>
        <begin position="12"/>
        <end position="34"/>
    </location>
</feature>
<accession>A0A645CL17</accession>
<comment type="caution">
    <text evidence="2">The sequence shown here is derived from an EMBL/GenBank/DDBJ whole genome shotgun (WGS) entry which is preliminary data.</text>
</comment>
<gene>
    <name evidence="2" type="ORF">SDC9_124664</name>
</gene>
<keyword evidence="1" id="KW-1133">Transmembrane helix</keyword>
<sequence length="277" mass="31497">MISVADYADLKYAAVYTVSCVAFYLLTAFCAKLLKKAISGKSKSGWLSLLNCALLSVLLIAAHFFMLGTPWENISAADSVRQYAEEKYTNQKFTSYRAGYDVRSGLYNVNVYYDFKGTTISSPIAVRENSFDDGYFLDTAFSVSSYRSSELISFLKTKFVDDQFTVTCAPFLKSSRDYQYFTALPDDSENKLYLSDMAFNLTFDFELPTASEFYDACRKYYDYLKENNYEFGQITFFGGDKGTMYYYIVATPEAFPDDSSAVIPFTADAYKVFDRAR</sequence>
<evidence type="ECO:0000256" key="1">
    <source>
        <dbReference type="SAM" id="Phobius"/>
    </source>
</evidence>
<protein>
    <submittedName>
        <fullName evidence="2">Uncharacterized protein</fullName>
    </submittedName>
</protein>
<proteinExistence type="predicted"/>
<dbReference type="AlphaFoldDB" id="A0A645CL17"/>
<organism evidence="2">
    <name type="scientific">bioreactor metagenome</name>
    <dbReference type="NCBI Taxonomy" id="1076179"/>
    <lineage>
        <taxon>unclassified sequences</taxon>
        <taxon>metagenomes</taxon>
        <taxon>ecological metagenomes</taxon>
    </lineage>
</organism>